<dbReference type="AlphaFoldDB" id="A0A5E4QDA2"/>
<accession>A0A5E4QDA2</accession>
<proteinExistence type="predicted"/>
<evidence type="ECO:0000313" key="4">
    <source>
        <dbReference type="Proteomes" id="UP000324832"/>
    </source>
</evidence>
<feature type="region of interest" description="Disordered" evidence="1">
    <location>
        <begin position="107"/>
        <end position="129"/>
    </location>
</feature>
<feature type="region of interest" description="Disordered" evidence="1">
    <location>
        <begin position="1"/>
        <end position="42"/>
    </location>
</feature>
<dbReference type="EMBL" id="FZQP02002604">
    <property type="protein sequence ID" value="VVC96209.1"/>
    <property type="molecule type" value="Genomic_DNA"/>
</dbReference>
<dbReference type="Proteomes" id="UP000324832">
    <property type="component" value="Unassembled WGS sequence"/>
</dbReference>
<evidence type="ECO:0000313" key="3">
    <source>
        <dbReference type="EMBL" id="VVC96209.1"/>
    </source>
</evidence>
<sequence>MHASSNNERNDSPEPDDNISPEPPDRPPGKVRQVQVHPEQNSQVMAYDTAYRKKNKPKSLPLDDNQMYNHLANSNVAMSPMYPLTPNICVEGGKIEFIKSPPVSARNSMALGSPPQTPLAPRRGSRDYREVRACSDEPEKFDGDKIILLLMEVEILFDSQMNFASYLVWKLEDNCYSAWMVILVLFFVMLVLERREDRGLNEYITDGANSDVCLNSREYASVPS</sequence>
<evidence type="ECO:0000256" key="1">
    <source>
        <dbReference type="SAM" id="MobiDB-lite"/>
    </source>
</evidence>
<keyword evidence="2" id="KW-0812">Transmembrane</keyword>
<keyword evidence="2" id="KW-1133">Transmembrane helix</keyword>
<gene>
    <name evidence="3" type="ORF">LSINAPIS_LOCUS7753</name>
</gene>
<organism evidence="3 4">
    <name type="scientific">Leptidea sinapis</name>
    <dbReference type="NCBI Taxonomy" id="189913"/>
    <lineage>
        <taxon>Eukaryota</taxon>
        <taxon>Metazoa</taxon>
        <taxon>Ecdysozoa</taxon>
        <taxon>Arthropoda</taxon>
        <taxon>Hexapoda</taxon>
        <taxon>Insecta</taxon>
        <taxon>Pterygota</taxon>
        <taxon>Neoptera</taxon>
        <taxon>Endopterygota</taxon>
        <taxon>Lepidoptera</taxon>
        <taxon>Glossata</taxon>
        <taxon>Ditrysia</taxon>
        <taxon>Papilionoidea</taxon>
        <taxon>Pieridae</taxon>
        <taxon>Dismorphiinae</taxon>
        <taxon>Leptidea</taxon>
    </lineage>
</organism>
<feature type="transmembrane region" description="Helical" evidence="2">
    <location>
        <begin position="176"/>
        <end position="192"/>
    </location>
</feature>
<name>A0A5E4QDA2_9NEOP</name>
<protein>
    <submittedName>
        <fullName evidence="3">Uncharacterized protein</fullName>
    </submittedName>
</protein>
<keyword evidence="2" id="KW-0472">Membrane</keyword>
<keyword evidence="4" id="KW-1185">Reference proteome</keyword>
<reference evidence="3 4" key="1">
    <citation type="submission" date="2017-07" db="EMBL/GenBank/DDBJ databases">
        <authorList>
            <person name="Talla V."/>
            <person name="Backstrom N."/>
        </authorList>
    </citation>
    <scope>NUCLEOTIDE SEQUENCE [LARGE SCALE GENOMIC DNA]</scope>
</reference>
<evidence type="ECO:0000256" key="2">
    <source>
        <dbReference type="SAM" id="Phobius"/>
    </source>
</evidence>